<dbReference type="GO" id="GO:0004896">
    <property type="term" value="F:cytokine receptor activity"/>
    <property type="evidence" value="ECO:0007669"/>
    <property type="project" value="TreeGrafter"/>
</dbReference>
<keyword evidence="3" id="KW-1133">Transmembrane helix</keyword>
<keyword evidence="1" id="KW-1015">Disulfide bond</keyword>
<evidence type="ECO:0000313" key="4">
    <source>
        <dbReference type="Proteomes" id="UP000515152"/>
    </source>
</evidence>
<gene>
    <name evidence="5" type="primary">LOC122130916</name>
</gene>
<dbReference type="PANTHER" id="PTHR23037:SF22">
    <property type="entry name" value="CYTOKINE RECEPTOR COMMON SUBUNIT BETA"/>
    <property type="match status" value="1"/>
</dbReference>
<feature type="region of interest" description="Disordered" evidence="2">
    <location>
        <begin position="406"/>
        <end position="425"/>
    </location>
</feature>
<dbReference type="PANTHER" id="PTHR23037">
    <property type="entry name" value="CYTOKINE RECEPTOR"/>
    <property type="match status" value="1"/>
</dbReference>
<dbReference type="GO" id="GO:0009897">
    <property type="term" value="C:external side of plasma membrane"/>
    <property type="evidence" value="ECO:0007669"/>
    <property type="project" value="TreeGrafter"/>
</dbReference>
<dbReference type="RefSeq" id="XP_042561706.1">
    <property type="nucleotide sequence ID" value="XM_042705772.1"/>
</dbReference>
<evidence type="ECO:0000256" key="2">
    <source>
        <dbReference type="SAM" id="MobiDB-lite"/>
    </source>
</evidence>
<dbReference type="OrthoDB" id="8962741at2759"/>
<evidence type="ECO:0000256" key="1">
    <source>
        <dbReference type="ARBA" id="ARBA00023157"/>
    </source>
</evidence>
<protein>
    <submittedName>
        <fullName evidence="5">Uncharacterized protein LOC122130916 isoform X1</fullName>
    </submittedName>
</protein>
<reference evidence="5" key="1">
    <citation type="submission" date="2025-08" db="UniProtKB">
        <authorList>
            <consortium name="RefSeq"/>
        </authorList>
    </citation>
    <scope>IDENTIFICATION</scope>
</reference>
<keyword evidence="4" id="KW-1185">Reference proteome</keyword>
<sequence>MAFMFSLAKLNCVRVRKSYLKCRFLQMLKNAFQLIVLVWIRGSVSLDLNCINDFDRTMMCEFTPKQPANCKKYSLNVVFLATSPKRSYDCSPDGDAIKCGCTIDVEDGFLHGENSNVTLKRNGLIQDSKIIQTTENIKPKTPTIRSANLTTAGKTNVTWLTNYEKTSSKSTLRFLEDLKTELYYKPQKGGEWIPVHEDAMHKTHHELYLEPNTEFIIKARVFISFDKTHFSDWSEEYTFPSGNQIGIVTGKVVAVLIVILFLIACTLGCCFVKIKKEWWSKDFSSPKIGSIDDPSLEEYRILCPEKTPTSRMEVFIPKKDITEEEKSIATFSDNDSSGNSSLTGSTNSSSIPVDYGHTCHVEKDQKGNQTLERMLLAVQHDLERVRQIQSDSVVLPGLSDYETVRTQESKGFHRPSSTSQSNSGCTSGSSFDNECYSVPTSPFPREGNLSFFVASLSSDPGYQSSESFGQPASEMGGCKLNLAPLIQTELGYRSSGGCLISEAQCLPQSSGENQHFAAHVGANESFVKAVGQGVSICMDQTLQSIQEEEKDCALRSVCNENLLQPCPAQECGLLLWDDEYQVLPK</sequence>
<dbReference type="GO" id="GO:0016064">
    <property type="term" value="P:immunoglobulin mediated immune response"/>
    <property type="evidence" value="ECO:0007669"/>
    <property type="project" value="TreeGrafter"/>
</dbReference>
<dbReference type="Proteomes" id="UP000515152">
    <property type="component" value="Unplaced"/>
</dbReference>
<dbReference type="AlphaFoldDB" id="A0A8M1KCB8"/>
<accession>A0A8M1KCB8</accession>
<feature type="compositionally biased region" description="Low complexity" evidence="2">
    <location>
        <begin position="416"/>
        <end position="425"/>
    </location>
</feature>
<keyword evidence="3" id="KW-0812">Transmembrane</keyword>
<dbReference type="KEGG" id="char:122130916"/>
<dbReference type="GeneID" id="122130916"/>
<proteinExistence type="predicted"/>
<name>A0A8M1KCB8_CLUHA</name>
<organism evidence="4 5">
    <name type="scientific">Clupea harengus</name>
    <name type="common">Atlantic herring</name>
    <dbReference type="NCBI Taxonomy" id="7950"/>
    <lineage>
        <taxon>Eukaryota</taxon>
        <taxon>Metazoa</taxon>
        <taxon>Chordata</taxon>
        <taxon>Craniata</taxon>
        <taxon>Vertebrata</taxon>
        <taxon>Euteleostomi</taxon>
        <taxon>Actinopterygii</taxon>
        <taxon>Neopterygii</taxon>
        <taxon>Teleostei</taxon>
        <taxon>Clupei</taxon>
        <taxon>Clupeiformes</taxon>
        <taxon>Clupeoidei</taxon>
        <taxon>Clupeidae</taxon>
        <taxon>Clupea</taxon>
    </lineage>
</organism>
<feature type="transmembrane region" description="Helical" evidence="3">
    <location>
        <begin position="252"/>
        <end position="272"/>
    </location>
</feature>
<evidence type="ECO:0000313" key="5">
    <source>
        <dbReference type="RefSeq" id="XP_042561706.1"/>
    </source>
</evidence>
<keyword evidence="3" id="KW-0472">Membrane</keyword>
<evidence type="ECO:0000256" key="3">
    <source>
        <dbReference type="SAM" id="Phobius"/>
    </source>
</evidence>
<feature type="region of interest" description="Disordered" evidence="2">
    <location>
        <begin position="330"/>
        <end position="349"/>
    </location>
</feature>
<feature type="compositionally biased region" description="Low complexity" evidence="2">
    <location>
        <begin position="332"/>
        <end position="349"/>
    </location>
</feature>